<dbReference type="GeneID" id="39585072"/>
<dbReference type="EMBL" id="RSCE01000001">
    <property type="protein sequence ID" value="RSH88006.1"/>
    <property type="molecule type" value="Genomic_DNA"/>
</dbReference>
<organism evidence="1 2">
    <name type="scientific">Apiotrichum porosum</name>
    <dbReference type="NCBI Taxonomy" id="105984"/>
    <lineage>
        <taxon>Eukaryota</taxon>
        <taxon>Fungi</taxon>
        <taxon>Dikarya</taxon>
        <taxon>Basidiomycota</taxon>
        <taxon>Agaricomycotina</taxon>
        <taxon>Tremellomycetes</taxon>
        <taxon>Trichosporonales</taxon>
        <taxon>Trichosporonaceae</taxon>
        <taxon>Apiotrichum</taxon>
    </lineage>
</organism>
<evidence type="ECO:0000313" key="2">
    <source>
        <dbReference type="Proteomes" id="UP000279236"/>
    </source>
</evidence>
<dbReference type="AlphaFoldDB" id="A0A427YA99"/>
<gene>
    <name evidence="1" type="ORF">EHS24_000529</name>
</gene>
<proteinExistence type="predicted"/>
<dbReference type="RefSeq" id="XP_028480214.1">
    <property type="nucleotide sequence ID" value="XM_028616357.1"/>
</dbReference>
<keyword evidence="2" id="KW-1185">Reference proteome</keyword>
<dbReference type="Proteomes" id="UP000279236">
    <property type="component" value="Unassembled WGS sequence"/>
</dbReference>
<evidence type="ECO:0000313" key="1">
    <source>
        <dbReference type="EMBL" id="RSH88006.1"/>
    </source>
</evidence>
<name>A0A427YA99_9TREE</name>
<accession>A0A427YA99</accession>
<protein>
    <submittedName>
        <fullName evidence="1">Uncharacterized protein</fullName>
    </submittedName>
</protein>
<comment type="caution">
    <text evidence="1">The sequence shown here is derived from an EMBL/GenBank/DDBJ whole genome shotgun (WGS) entry which is preliminary data.</text>
</comment>
<reference evidence="1 2" key="1">
    <citation type="submission" date="2018-11" db="EMBL/GenBank/DDBJ databases">
        <title>Genome sequence of Apiotrichum porosum DSM 27194.</title>
        <authorList>
            <person name="Aliyu H."/>
            <person name="Gorte O."/>
            <person name="Ochsenreither K."/>
        </authorList>
    </citation>
    <scope>NUCLEOTIDE SEQUENCE [LARGE SCALE GENOMIC DNA]</scope>
    <source>
        <strain evidence="1 2">DSM 27194</strain>
    </source>
</reference>
<sequence length="176" mass="19279">MLPSDPWIQKREWSLADAPTLAAFADAMDHLDNSFPRPPLFSPHPLSPPPPCVPEHTDPMNQGVYSHSTWPDVVGAVGEDNLRLVFDPLQTIVGNHLQPFDSEQQVRTPDGLYQSVFGDMVEEMEDGWTLHDAEWLAVYADTLDAADAASNVEILGHGRCLGSMTKKDGSTDGTAK</sequence>